<dbReference type="Pfam" id="PF00005">
    <property type="entry name" value="ABC_tran"/>
    <property type="match status" value="1"/>
</dbReference>
<evidence type="ECO:0000256" key="5">
    <source>
        <dbReference type="ARBA" id="ARBA00022840"/>
    </source>
</evidence>
<keyword evidence="4" id="KW-0547">Nucleotide-binding</keyword>
<protein>
    <submittedName>
        <fullName evidence="12">ABC transporter</fullName>
    </submittedName>
</protein>
<dbReference type="InterPro" id="IPR050835">
    <property type="entry name" value="ABC_transporter_sub-D"/>
</dbReference>
<feature type="transmembrane region" description="Helical" evidence="9">
    <location>
        <begin position="51"/>
        <end position="74"/>
    </location>
</feature>
<dbReference type="PROSITE" id="PS50929">
    <property type="entry name" value="ABC_TM1F"/>
    <property type="match status" value="1"/>
</dbReference>
<proteinExistence type="predicted"/>
<name>A0A139XDE3_9CYAN</name>
<dbReference type="GO" id="GO:0016887">
    <property type="term" value="F:ATP hydrolysis activity"/>
    <property type="evidence" value="ECO:0007669"/>
    <property type="project" value="InterPro"/>
</dbReference>
<dbReference type="Pfam" id="PF06472">
    <property type="entry name" value="ABC_membrane_2"/>
    <property type="match status" value="1"/>
</dbReference>
<dbReference type="PROSITE" id="PS00211">
    <property type="entry name" value="ABC_TRANSPORTER_1"/>
    <property type="match status" value="1"/>
</dbReference>
<comment type="subcellular location">
    <subcellularLocation>
        <location evidence="1">Cell membrane</location>
        <topology evidence="1">Multi-pass membrane protein</topology>
    </subcellularLocation>
</comment>
<evidence type="ECO:0000256" key="3">
    <source>
        <dbReference type="ARBA" id="ARBA00022692"/>
    </source>
</evidence>
<evidence type="ECO:0000313" key="13">
    <source>
        <dbReference type="Proteomes" id="UP000076925"/>
    </source>
</evidence>
<keyword evidence="5" id="KW-0067">ATP-binding</keyword>
<organism evidence="12 13">
    <name type="scientific">Scytonema hofmannii PCC 7110</name>
    <dbReference type="NCBI Taxonomy" id="128403"/>
    <lineage>
        <taxon>Bacteria</taxon>
        <taxon>Bacillati</taxon>
        <taxon>Cyanobacteriota</taxon>
        <taxon>Cyanophyceae</taxon>
        <taxon>Nostocales</taxon>
        <taxon>Scytonemataceae</taxon>
        <taxon>Scytonema</taxon>
    </lineage>
</organism>
<evidence type="ECO:0000256" key="9">
    <source>
        <dbReference type="SAM" id="Phobius"/>
    </source>
</evidence>
<dbReference type="InterPro" id="IPR003593">
    <property type="entry name" value="AAA+_ATPase"/>
</dbReference>
<accession>A0A139XDE3</accession>
<sequence length="688" mass="78523">MQSPTFLDKTSTKNSSQDFNQFWENVRAIAGPYWYPTEAGGRAFSDVIRSWVMLILLIVLIIALVGVTAFNSFVGRYLLDIIVEEKDLTKFVDALWVYGGALVCVTLLLGFSRFVRKQIALDWYQWLNSHILEKYLDNRSYYKINFKSDVDNPDQRISQEISPLTKNAVSFSATFLEKVLEMIVFLIILWSLSQWVAIVLVAYTIIGNLIAVYLAQELNKINQEELEFEADYTYSLTHVRDHAESIAFFQGEKKELNIIQRRFSNIIQSTKHKINWERTQDIFNRGYQAAIQIFPFIVFGPLQIRGEIDFGEISQASVACNLFATAMAELIREFATSGRFSSYVDRLAELSDALKGVTQQPENVSTIKTLEENRLAFENVTLQTPNYEQVIVEDLSVSVQPGEGLLIVGPSGRGKSSLLRAIAGLWNAGTGRLVRPPLEEVLFLPQRPYIILGTLREQLLYPNTTRQMSDPELEEVLQQVNLQKLLTRIDSFDTEVPWENILSLGEQQRLAFARLIVTHPSFTILDEATSALDLNNESNLYQQLQETKTTFISVGHRESLFNYHQWVLELSQDSSWQLLTVQDYRLQKIKEISTNPPKNPQITEDKEINTNHPETPQITIDVSPQNQSLSQPEVSTISGLSHKEMQRLTGAPINTIRRKASVGKSITAQDGFTYRYNKDPKVLKWVRV</sequence>
<dbReference type="SUPFAM" id="SSF52540">
    <property type="entry name" value="P-loop containing nucleoside triphosphate hydrolases"/>
    <property type="match status" value="1"/>
</dbReference>
<feature type="domain" description="ABC transporter" evidence="10">
    <location>
        <begin position="375"/>
        <end position="605"/>
    </location>
</feature>
<dbReference type="PANTHER" id="PTHR11384">
    <property type="entry name" value="ATP-BINDING CASSETTE, SUB-FAMILY D MEMBER"/>
    <property type="match status" value="1"/>
</dbReference>
<evidence type="ECO:0000256" key="8">
    <source>
        <dbReference type="SAM" id="MobiDB-lite"/>
    </source>
</evidence>
<evidence type="ECO:0000256" key="2">
    <source>
        <dbReference type="ARBA" id="ARBA00022448"/>
    </source>
</evidence>
<dbReference type="InterPro" id="IPR036640">
    <property type="entry name" value="ABC1_TM_sf"/>
</dbReference>
<reference evidence="12 13" key="1">
    <citation type="journal article" date="2013" name="Genome Biol. Evol.">
        <title>Genomes of Stigonematalean cyanobacteria (subsection V) and the evolution of oxygenic photosynthesis from prokaryotes to plastids.</title>
        <authorList>
            <person name="Dagan T."/>
            <person name="Roettger M."/>
            <person name="Stucken K."/>
            <person name="Landan G."/>
            <person name="Koch R."/>
            <person name="Major P."/>
            <person name="Gould S.B."/>
            <person name="Goremykin V.V."/>
            <person name="Rippka R."/>
            <person name="Tandeau de Marsac N."/>
            <person name="Gugger M."/>
            <person name="Lockhart P.J."/>
            <person name="Allen J.F."/>
            <person name="Brune I."/>
            <person name="Maus I."/>
            <person name="Puhler A."/>
            <person name="Martin W.F."/>
        </authorList>
    </citation>
    <scope>NUCLEOTIDE SEQUENCE [LARGE SCALE GENOMIC DNA]</scope>
    <source>
        <strain evidence="12 13">PCC 7110</strain>
    </source>
</reference>
<dbReference type="EMBL" id="ANNX02000017">
    <property type="protein sequence ID" value="KYC42717.1"/>
    <property type="molecule type" value="Genomic_DNA"/>
</dbReference>
<dbReference type="Gene3D" id="1.20.1560.10">
    <property type="entry name" value="ABC transporter type 1, transmembrane domain"/>
    <property type="match status" value="1"/>
</dbReference>
<keyword evidence="2" id="KW-0813">Transport</keyword>
<comment type="caution">
    <text evidence="12">The sequence shown here is derived from an EMBL/GenBank/DDBJ whole genome shotgun (WGS) entry which is preliminary data.</text>
</comment>
<evidence type="ECO:0000256" key="1">
    <source>
        <dbReference type="ARBA" id="ARBA00004651"/>
    </source>
</evidence>
<keyword evidence="13" id="KW-1185">Reference proteome</keyword>
<dbReference type="InterPro" id="IPR027417">
    <property type="entry name" value="P-loop_NTPase"/>
</dbReference>
<evidence type="ECO:0000259" key="10">
    <source>
        <dbReference type="PROSITE" id="PS50893"/>
    </source>
</evidence>
<feature type="compositionally biased region" description="Polar residues" evidence="8">
    <location>
        <begin position="610"/>
        <end position="630"/>
    </location>
</feature>
<dbReference type="InterPro" id="IPR011527">
    <property type="entry name" value="ABC1_TM_dom"/>
</dbReference>
<dbReference type="SMART" id="SM00382">
    <property type="entry name" value="AAA"/>
    <property type="match status" value="1"/>
</dbReference>
<dbReference type="PANTHER" id="PTHR11384:SF59">
    <property type="entry name" value="LYSOSOMAL COBALAMIN TRANSPORTER ABCD4"/>
    <property type="match status" value="1"/>
</dbReference>
<dbReference type="InterPro" id="IPR017871">
    <property type="entry name" value="ABC_transporter-like_CS"/>
</dbReference>
<evidence type="ECO:0000259" key="11">
    <source>
        <dbReference type="PROSITE" id="PS50929"/>
    </source>
</evidence>
<keyword evidence="7 9" id="KW-0472">Membrane</keyword>
<dbReference type="RefSeq" id="WP_017742638.1">
    <property type="nucleotide sequence ID" value="NZ_KQ976354.1"/>
</dbReference>
<dbReference type="CDD" id="cd03223">
    <property type="entry name" value="ABCD_peroxisomal_ALDP"/>
    <property type="match status" value="1"/>
</dbReference>
<dbReference type="GO" id="GO:0005524">
    <property type="term" value="F:ATP binding"/>
    <property type="evidence" value="ECO:0007669"/>
    <property type="project" value="UniProtKB-KW"/>
</dbReference>
<keyword evidence="6 9" id="KW-1133">Transmembrane helix</keyword>
<feature type="transmembrane region" description="Helical" evidence="9">
    <location>
        <begin position="94"/>
        <end position="115"/>
    </location>
</feature>
<dbReference type="AlphaFoldDB" id="A0A139XDE3"/>
<gene>
    <name evidence="12" type="ORF">WA1_15370</name>
</gene>
<evidence type="ECO:0000256" key="4">
    <source>
        <dbReference type="ARBA" id="ARBA00022741"/>
    </source>
</evidence>
<feature type="domain" description="ABC transmembrane type-1" evidence="11">
    <location>
        <begin position="55"/>
        <end position="339"/>
    </location>
</feature>
<feature type="region of interest" description="Disordered" evidence="8">
    <location>
        <begin position="595"/>
        <end position="630"/>
    </location>
</feature>
<evidence type="ECO:0000313" key="12">
    <source>
        <dbReference type="EMBL" id="KYC42717.1"/>
    </source>
</evidence>
<dbReference type="PROSITE" id="PS50893">
    <property type="entry name" value="ABC_TRANSPORTER_2"/>
    <property type="match status" value="1"/>
</dbReference>
<dbReference type="GO" id="GO:0140359">
    <property type="term" value="F:ABC-type transporter activity"/>
    <property type="evidence" value="ECO:0007669"/>
    <property type="project" value="InterPro"/>
</dbReference>
<dbReference type="Proteomes" id="UP000076925">
    <property type="component" value="Unassembled WGS sequence"/>
</dbReference>
<evidence type="ECO:0000256" key="6">
    <source>
        <dbReference type="ARBA" id="ARBA00022989"/>
    </source>
</evidence>
<dbReference type="SUPFAM" id="SSF90123">
    <property type="entry name" value="ABC transporter transmembrane region"/>
    <property type="match status" value="1"/>
</dbReference>
<dbReference type="STRING" id="128403.WA1_15370"/>
<dbReference type="Gene3D" id="3.40.50.300">
    <property type="entry name" value="P-loop containing nucleotide triphosphate hydrolases"/>
    <property type="match status" value="1"/>
</dbReference>
<keyword evidence="3 9" id="KW-0812">Transmembrane</keyword>
<dbReference type="GO" id="GO:0005886">
    <property type="term" value="C:plasma membrane"/>
    <property type="evidence" value="ECO:0007669"/>
    <property type="project" value="UniProtKB-SubCell"/>
</dbReference>
<dbReference type="InterPro" id="IPR003439">
    <property type="entry name" value="ABC_transporter-like_ATP-bd"/>
</dbReference>
<evidence type="ECO:0000256" key="7">
    <source>
        <dbReference type="ARBA" id="ARBA00023136"/>
    </source>
</evidence>
<dbReference type="OrthoDB" id="9810134at2"/>